<proteinExistence type="predicted"/>
<keyword evidence="1" id="KW-0862">Zinc</keyword>
<evidence type="ECO:0000256" key="2">
    <source>
        <dbReference type="SAM" id="MobiDB-lite"/>
    </source>
</evidence>
<dbReference type="InterPro" id="IPR036875">
    <property type="entry name" value="Znf_CCHC_sf"/>
</dbReference>
<feature type="compositionally biased region" description="Basic and acidic residues" evidence="2">
    <location>
        <begin position="264"/>
        <end position="282"/>
    </location>
</feature>
<comment type="caution">
    <text evidence="4">The sequence shown here is derived from an EMBL/GenBank/DDBJ whole genome shotgun (WGS) entry which is preliminary data.</text>
</comment>
<accession>A0ABD3HPK3</accession>
<gene>
    <name evidence="4" type="ORF">R1sor_005958</name>
</gene>
<organism evidence="4 5">
    <name type="scientific">Riccia sorocarpa</name>
    <dbReference type="NCBI Taxonomy" id="122646"/>
    <lineage>
        <taxon>Eukaryota</taxon>
        <taxon>Viridiplantae</taxon>
        <taxon>Streptophyta</taxon>
        <taxon>Embryophyta</taxon>
        <taxon>Marchantiophyta</taxon>
        <taxon>Marchantiopsida</taxon>
        <taxon>Marchantiidae</taxon>
        <taxon>Marchantiales</taxon>
        <taxon>Ricciaceae</taxon>
        <taxon>Riccia</taxon>
    </lineage>
</organism>
<dbReference type="InterPro" id="IPR001878">
    <property type="entry name" value="Znf_CCHC"/>
</dbReference>
<evidence type="ECO:0000313" key="4">
    <source>
        <dbReference type="EMBL" id="KAL3692307.1"/>
    </source>
</evidence>
<dbReference type="Proteomes" id="UP001633002">
    <property type="component" value="Unassembled WGS sequence"/>
</dbReference>
<protein>
    <recommendedName>
        <fullName evidence="3">CCHC-type domain-containing protein</fullName>
    </recommendedName>
</protein>
<dbReference type="SUPFAM" id="SSF57756">
    <property type="entry name" value="Retrovirus zinc finger-like domains"/>
    <property type="match status" value="1"/>
</dbReference>
<dbReference type="AlphaFoldDB" id="A0ABD3HPK3"/>
<feature type="compositionally biased region" description="Basic and acidic residues" evidence="2">
    <location>
        <begin position="229"/>
        <end position="241"/>
    </location>
</feature>
<keyword evidence="1" id="KW-0863">Zinc-finger</keyword>
<keyword evidence="5" id="KW-1185">Reference proteome</keyword>
<name>A0ABD3HPK3_9MARC</name>
<keyword evidence="1" id="KW-0479">Metal-binding</keyword>
<feature type="compositionally biased region" description="Basic and acidic residues" evidence="2">
    <location>
        <begin position="290"/>
        <end position="300"/>
    </location>
</feature>
<evidence type="ECO:0000256" key="1">
    <source>
        <dbReference type="PROSITE-ProRule" id="PRU00047"/>
    </source>
</evidence>
<evidence type="ECO:0000259" key="3">
    <source>
        <dbReference type="PROSITE" id="PS50158"/>
    </source>
</evidence>
<dbReference type="EMBL" id="JBJQOH010000003">
    <property type="protein sequence ID" value="KAL3692307.1"/>
    <property type="molecule type" value="Genomic_DNA"/>
</dbReference>
<dbReference type="GO" id="GO:0008270">
    <property type="term" value="F:zinc ion binding"/>
    <property type="evidence" value="ECO:0007669"/>
    <property type="project" value="UniProtKB-KW"/>
</dbReference>
<dbReference type="PROSITE" id="PS50158">
    <property type="entry name" value="ZF_CCHC"/>
    <property type="match status" value="1"/>
</dbReference>
<dbReference type="Gene3D" id="4.10.60.10">
    <property type="entry name" value="Zinc finger, CCHC-type"/>
    <property type="match status" value="1"/>
</dbReference>
<evidence type="ECO:0000313" key="5">
    <source>
        <dbReference type="Proteomes" id="UP001633002"/>
    </source>
</evidence>
<feature type="domain" description="CCHC-type" evidence="3">
    <location>
        <begin position="36"/>
        <end position="50"/>
    </location>
</feature>
<sequence>MLYLTEELPETIEVEDEDFGESFHQKTVYRSLPDACFHCHERGHLIHNCPLRRPRRNGANQDKGTELQSQAVVPATGGNTGTSPGTDGFAAVAGAKQRTKGRTSNVNTNCFSALSTLDEEESADTQEISQAAVPFGSITPNVLTGNNMVLQGDWNSVETPEDSIGESPVQIDGKRRRWQNFTAHQHLEDSWIAASSREGLHFTRQQKEFYDREKRNLLEVQLGCPEGSRSQREDDPTVERKRSARGGPAEELGLEMEQCQENFDTSRKDKEKERRKATERLENLGQARKRVVENRNHEPDPILDAIETEIQS</sequence>
<reference evidence="4 5" key="1">
    <citation type="submission" date="2024-09" db="EMBL/GenBank/DDBJ databases">
        <title>Chromosome-scale assembly of Riccia sorocarpa.</title>
        <authorList>
            <person name="Paukszto L."/>
        </authorList>
    </citation>
    <scope>NUCLEOTIDE SEQUENCE [LARGE SCALE GENOMIC DNA]</scope>
    <source>
        <strain evidence="4">LP-2024</strain>
        <tissue evidence="4">Aerial parts of the thallus</tissue>
    </source>
</reference>
<feature type="region of interest" description="Disordered" evidence="2">
    <location>
        <begin position="224"/>
        <end position="312"/>
    </location>
</feature>